<dbReference type="GO" id="GO:0016616">
    <property type="term" value="F:oxidoreductase activity, acting on the CH-OH group of donors, NAD or NADP as acceptor"/>
    <property type="evidence" value="ECO:0007669"/>
    <property type="project" value="TreeGrafter"/>
</dbReference>
<dbReference type="GO" id="GO:0006633">
    <property type="term" value="P:fatty acid biosynthetic process"/>
    <property type="evidence" value="ECO:0007669"/>
    <property type="project" value="TreeGrafter"/>
</dbReference>
<dbReference type="PANTHER" id="PTHR42760">
    <property type="entry name" value="SHORT-CHAIN DEHYDROGENASES/REDUCTASES FAMILY MEMBER"/>
    <property type="match status" value="1"/>
</dbReference>
<dbReference type="PRINTS" id="PR00080">
    <property type="entry name" value="SDRFAMILY"/>
</dbReference>
<dbReference type="InterPro" id="IPR036291">
    <property type="entry name" value="NAD(P)-bd_dom_sf"/>
</dbReference>
<comment type="similarity">
    <text evidence="1">Belongs to the short-chain dehydrogenases/reductases (SDR) family.</text>
</comment>
<evidence type="ECO:0000256" key="2">
    <source>
        <dbReference type="ARBA" id="ARBA00023002"/>
    </source>
</evidence>
<accession>A0A916W9X5</accession>
<dbReference type="GO" id="GO:0048038">
    <property type="term" value="F:quinone binding"/>
    <property type="evidence" value="ECO:0007669"/>
    <property type="project" value="TreeGrafter"/>
</dbReference>
<comment type="caution">
    <text evidence="3">The sequence shown here is derived from an EMBL/GenBank/DDBJ whole genome shotgun (WGS) entry which is preliminary data.</text>
</comment>
<dbReference type="FunFam" id="3.40.50.720:FF:000084">
    <property type="entry name" value="Short-chain dehydrogenase reductase"/>
    <property type="match status" value="1"/>
</dbReference>
<sequence>MRRLKGKVALVTGAGRLRGIGRATALRLAEEGATVVVSALARDPSTFPDHEREVSWKGAESVAEEIVSAGGQASAIHCDVTNAAEVETMIARIERELGALDIVVNNAGVPGEAGSGPIVELDDAAWHHAINVNLNGVYYVSKHAARAMLRKGEGGAIVNLASLAARFGIANYGGYSASKFAVIGLTQQMAQELAPHGIRVNAICPGVTETDMMLGTYSRIAQSASIDVARVQGSTRKSIPMKRPGTPEDQAAAIAFLCGPDAAFITGQSINVDGGFRMD</sequence>
<proteinExistence type="inferred from homology"/>
<dbReference type="InterPro" id="IPR020904">
    <property type="entry name" value="Sc_DH/Rdtase_CS"/>
</dbReference>
<dbReference type="EMBL" id="BMIF01000015">
    <property type="protein sequence ID" value="GGA79022.1"/>
    <property type="molecule type" value="Genomic_DNA"/>
</dbReference>
<keyword evidence="2" id="KW-0560">Oxidoreductase</keyword>
<dbReference type="NCBIfam" id="NF005559">
    <property type="entry name" value="PRK07231.1"/>
    <property type="match status" value="1"/>
</dbReference>
<dbReference type="PROSITE" id="PS00061">
    <property type="entry name" value="ADH_SHORT"/>
    <property type="match status" value="1"/>
</dbReference>
<dbReference type="InterPro" id="IPR002347">
    <property type="entry name" value="SDR_fam"/>
</dbReference>
<dbReference type="Proteomes" id="UP000636264">
    <property type="component" value="Unassembled WGS sequence"/>
</dbReference>
<organism evidence="3 4">
    <name type="scientific">Nitratireductor aestuarii</name>
    <dbReference type="NCBI Taxonomy" id="1735103"/>
    <lineage>
        <taxon>Bacteria</taxon>
        <taxon>Pseudomonadati</taxon>
        <taxon>Pseudomonadota</taxon>
        <taxon>Alphaproteobacteria</taxon>
        <taxon>Hyphomicrobiales</taxon>
        <taxon>Phyllobacteriaceae</taxon>
        <taxon>Nitratireductor</taxon>
    </lineage>
</organism>
<dbReference type="SUPFAM" id="SSF51735">
    <property type="entry name" value="NAD(P)-binding Rossmann-fold domains"/>
    <property type="match status" value="1"/>
</dbReference>
<dbReference type="PANTHER" id="PTHR42760:SF133">
    <property type="entry name" value="3-OXOACYL-[ACYL-CARRIER-PROTEIN] REDUCTASE"/>
    <property type="match status" value="1"/>
</dbReference>
<reference evidence="3" key="2">
    <citation type="submission" date="2020-09" db="EMBL/GenBank/DDBJ databases">
        <authorList>
            <person name="Sun Q."/>
            <person name="Zhou Y."/>
        </authorList>
    </citation>
    <scope>NUCLEOTIDE SEQUENCE</scope>
    <source>
        <strain evidence="3">CGMCC 1.15320</strain>
    </source>
</reference>
<dbReference type="RefSeq" id="WP_188722549.1">
    <property type="nucleotide sequence ID" value="NZ_BMIF01000015.1"/>
</dbReference>
<keyword evidence="4" id="KW-1185">Reference proteome</keyword>
<reference evidence="3" key="1">
    <citation type="journal article" date="2014" name="Int. J. Syst. Evol. Microbiol.">
        <title>Complete genome sequence of Corynebacterium casei LMG S-19264T (=DSM 44701T), isolated from a smear-ripened cheese.</title>
        <authorList>
            <consortium name="US DOE Joint Genome Institute (JGI-PGF)"/>
            <person name="Walter F."/>
            <person name="Albersmeier A."/>
            <person name="Kalinowski J."/>
            <person name="Ruckert C."/>
        </authorList>
    </citation>
    <scope>NUCLEOTIDE SEQUENCE</scope>
    <source>
        <strain evidence="3">CGMCC 1.15320</strain>
    </source>
</reference>
<evidence type="ECO:0000313" key="3">
    <source>
        <dbReference type="EMBL" id="GGA79022.1"/>
    </source>
</evidence>
<evidence type="ECO:0000313" key="4">
    <source>
        <dbReference type="Proteomes" id="UP000636264"/>
    </source>
</evidence>
<dbReference type="CDD" id="cd05233">
    <property type="entry name" value="SDR_c"/>
    <property type="match status" value="1"/>
</dbReference>
<dbReference type="AlphaFoldDB" id="A0A916W9X5"/>
<dbReference type="Gene3D" id="3.40.50.720">
    <property type="entry name" value="NAD(P)-binding Rossmann-like Domain"/>
    <property type="match status" value="1"/>
</dbReference>
<evidence type="ECO:0000256" key="1">
    <source>
        <dbReference type="ARBA" id="ARBA00006484"/>
    </source>
</evidence>
<dbReference type="Pfam" id="PF13561">
    <property type="entry name" value="adh_short_C2"/>
    <property type="match status" value="1"/>
</dbReference>
<gene>
    <name evidence="3" type="ORF">GCM10011385_36480</name>
</gene>
<name>A0A916W9X5_9HYPH</name>
<protein>
    <submittedName>
        <fullName evidence="3">Diacetyl reductase</fullName>
    </submittedName>
</protein>
<dbReference type="PRINTS" id="PR00081">
    <property type="entry name" value="GDHRDH"/>
</dbReference>